<evidence type="ECO:0000313" key="3">
    <source>
        <dbReference type="Proteomes" id="UP001189429"/>
    </source>
</evidence>
<reference evidence="2" key="1">
    <citation type="submission" date="2023-10" db="EMBL/GenBank/DDBJ databases">
        <authorList>
            <person name="Chen Y."/>
            <person name="Shah S."/>
            <person name="Dougan E. K."/>
            <person name="Thang M."/>
            <person name="Chan C."/>
        </authorList>
    </citation>
    <scope>NUCLEOTIDE SEQUENCE [LARGE SCALE GENOMIC DNA]</scope>
</reference>
<feature type="non-terminal residue" evidence="2">
    <location>
        <position position="1"/>
    </location>
</feature>
<sequence>ARRSRKGEKIQEAEKTLLKLDPTYAKRKGGAIVKAIDGKFNEFIAGQRALVGDQGPSSPGPSAETEGARRRLTGKGRDSTTSGESPQEKRILTSLQRRLAAAELGHYVQLTTGALEEFQTACEERWANRAFLKLINRLFETYTPDVKPPRYKGERILT</sequence>
<evidence type="ECO:0000313" key="2">
    <source>
        <dbReference type="EMBL" id="CAK0841549.1"/>
    </source>
</evidence>
<organism evidence="2 3">
    <name type="scientific">Prorocentrum cordatum</name>
    <dbReference type="NCBI Taxonomy" id="2364126"/>
    <lineage>
        <taxon>Eukaryota</taxon>
        <taxon>Sar</taxon>
        <taxon>Alveolata</taxon>
        <taxon>Dinophyceae</taxon>
        <taxon>Prorocentrales</taxon>
        <taxon>Prorocentraceae</taxon>
        <taxon>Prorocentrum</taxon>
    </lineage>
</organism>
<name>A0ABN9T8U1_9DINO</name>
<proteinExistence type="predicted"/>
<accession>A0ABN9T8U1</accession>
<keyword evidence="3" id="KW-1185">Reference proteome</keyword>
<evidence type="ECO:0000256" key="1">
    <source>
        <dbReference type="SAM" id="MobiDB-lite"/>
    </source>
</evidence>
<gene>
    <name evidence="2" type="ORF">PCOR1329_LOCUS36720</name>
</gene>
<dbReference type="Proteomes" id="UP001189429">
    <property type="component" value="Unassembled WGS sequence"/>
</dbReference>
<protein>
    <submittedName>
        <fullName evidence="2">Uncharacterized protein</fullName>
    </submittedName>
</protein>
<dbReference type="EMBL" id="CAUYUJ010014463">
    <property type="protein sequence ID" value="CAK0841549.1"/>
    <property type="molecule type" value="Genomic_DNA"/>
</dbReference>
<feature type="region of interest" description="Disordered" evidence="1">
    <location>
        <begin position="50"/>
        <end position="89"/>
    </location>
</feature>
<comment type="caution">
    <text evidence="2">The sequence shown here is derived from an EMBL/GenBank/DDBJ whole genome shotgun (WGS) entry which is preliminary data.</text>
</comment>
<feature type="non-terminal residue" evidence="2">
    <location>
        <position position="158"/>
    </location>
</feature>